<reference evidence="2 3" key="1">
    <citation type="submission" date="2021-11" db="EMBL/GenBank/DDBJ databases">
        <authorList>
            <person name="Lee D.-H."/>
            <person name="Kim S.-B."/>
        </authorList>
    </citation>
    <scope>NUCLEOTIDE SEQUENCE [LARGE SCALE GENOMIC DNA]</scope>
    <source>
        <strain evidence="2 3">KCTC 52223</strain>
    </source>
</reference>
<evidence type="ECO:0000313" key="3">
    <source>
        <dbReference type="Proteomes" id="UP001198862"/>
    </source>
</evidence>
<comment type="caution">
    <text evidence="2">The sequence shown here is derived from an EMBL/GenBank/DDBJ whole genome shotgun (WGS) entry which is preliminary data.</text>
</comment>
<name>A0ABS8KVH5_9HYPH</name>
<dbReference type="PROSITE" id="PS51257">
    <property type="entry name" value="PROKAR_LIPOPROTEIN"/>
    <property type="match status" value="1"/>
</dbReference>
<sequence length="134" mass="15098">MKRIATLSLVLGMGAAVAACQNPQQVIANKEDMMVAAGFKFVPANTPQRQQAFRTLPPHKFSREIKNGQVFYVYPDPTVCVCIYVGNAAAYGTYRNNVFQKNLADEQQMTADMNAMNDWDWGPWGGYPYPGWYY</sequence>
<proteinExistence type="predicted"/>
<dbReference type="RefSeq" id="WP_230551244.1">
    <property type="nucleotide sequence ID" value="NZ_JAJISD010000005.1"/>
</dbReference>
<evidence type="ECO:0008006" key="4">
    <source>
        <dbReference type="Google" id="ProtNLM"/>
    </source>
</evidence>
<keyword evidence="3" id="KW-1185">Reference proteome</keyword>
<organism evidence="2 3">
    <name type="scientific">Reyranella aquatilis</name>
    <dbReference type="NCBI Taxonomy" id="2035356"/>
    <lineage>
        <taxon>Bacteria</taxon>
        <taxon>Pseudomonadati</taxon>
        <taxon>Pseudomonadota</taxon>
        <taxon>Alphaproteobacteria</taxon>
        <taxon>Hyphomicrobiales</taxon>
        <taxon>Reyranellaceae</taxon>
        <taxon>Reyranella</taxon>
    </lineage>
</organism>
<feature type="signal peptide" evidence="1">
    <location>
        <begin position="1"/>
        <end position="18"/>
    </location>
</feature>
<gene>
    <name evidence="2" type="ORF">LJ725_13825</name>
</gene>
<feature type="chain" id="PRO_5046308902" description="Lipoprotein" evidence="1">
    <location>
        <begin position="19"/>
        <end position="134"/>
    </location>
</feature>
<keyword evidence="1" id="KW-0732">Signal</keyword>
<dbReference type="Proteomes" id="UP001198862">
    <property type="component" value="Unassembled WGS sequence"/>
</dbReference>
<evidence type="ECO:0000256" key="1">
    <source>
        <dbReference type="SAM" id="SignalP"/>
    </source>
</evidence>
<accession>A0ABS8KVH5</accession>
<protein>
    <recommendedName>
        <fullName evidence="4">Lipoprotein</fullName>
    </recommendedName>
</protein>
<dbReference type="EMBL" id="JAJISD010000005">
    <property type="protein sequence ID" value="MCC8430055.1"/>
    <property type="molecule type" value="Genomic_DNA"/>
</dbReference>
<evidence type="ECO:0000313" key="2">
    <source>
        <dbReference type="EMBL" id="MCC8430055.1"/>
    </source>
</evidence>